<dbReference type="SMART" id="SM00399">
    <property type="entry name" value="ZnF_C4"/>
    <property type="match status" value="1"/>
</dbReference>
<dbReference type="PRINTS" id="PR00047">
    <property type="entry name" value="STROIDFINGER"/>
</dbReference>
<evidence type="ECO:0000313" key="12">
    <source>
        <dbReference type="EMBL" id="KAH3695218.1"/>
    </source>
</evidence>
<evidence type="ECO:0000256" key="4">
    <source>
        <dbReference type="ARBA" id="ARBA00022833"/>
    </source>
</evidence>
<dbReference type="EMBL" id="JAIWYP010000016">
    <property type="protein sequence ID" value="KAH3695218.1"/>
    <property type="molecule type" value="Genomic_DNA"/>
</dbReference>
<dbReference type="GO" id="GO:0045944">
    <property type="term" value="P:positive regulation of transcription by RNA polymerase II"/>
    <property type="evidence" value="ECO:0007669"/>
    <property type="project" value="TreeGrafter"/>
</dbReference>
<keyword evidence="5" id="KW-0805">Transcription regulation</keyword>
<feature type="domain" description="Nuclear receptor" evidence="10">
    <location>
        <begin position="28"/>
        <end position="104"/>
    </location>
</feature>
<evidence type="ECO:0000256" key="6">
    <source>
        <dbReference type="ARBA" id="ARBA00023125"/>
    </source>
</evidence>
<dbReference type="OrthoDB" id="7634782at2759"/>
<dbReference type="InterPro" id="IPR001723">
    <property type="entry name" value="Nuclear_hrmn_rcpt"/>
</dbReference>
<dbReference type="InterPro" id="IPR000536">
    <property type="entry name" value="Nucl_hrmn_rcpt_lig-bd"/>
</dbReference>
<evidence type="ECO:0000256" key="1">
    <source>
        <dbReference type="ARBA" id="ARBA00008092"/>
    </source>
</evidence>
<feature type="domain" description="NR LBD" evidence="11">
    <location>
        <begin position="134"/>
        <end position="361"/>
    </location>
</feature>
<proteinExistence type="inferred from homology"/>
<gene>
    <name evidence="12" type="ORF">DPMN_082675</name>
</gene>
<dbReference type="Gene3D" id="1.10.565.10">
    <property type="entry name" value="Retinoid X Receptor"/>
    <property type="match status" value="1"/>
</dbReference>
<dbReference type="CDD" id="cd07166">
    <property type="entry name" value="NR_DBD_REV_ERB"/>
    <property type="match status" value="1"/>
</dbReference>
<dbReference type="InterPro" id="IPR001728">
    <property type="entry name" value="ThyrH_rcpt"/>
</dbReference>
<evidence type="ECO:0000256" key="3">
    <source>
        <dbReference type="ARBA" id="ARBA00022771"/>
    </source>
</evidence>
<evidence type="ECO:0000313" key="13">
    <source>
        <dbReference type="Proteomes" id="UP000828390"/>
    </source>
</evidence>
<evidence type="ECO:0000259" key="10">
    <source>
        <dbReference type="PROSITE" id="PS51030"/>
    </source>
</evidence>
<dbReference type="PROSITE" id="PS51030">
    <property type="entry name" value="NUCLEAR_REC_DBD_2"/>
    <property type="match status" value="1"/>
</dbReference>
<name>A0A9D3Y7C3_DREPO</name>
<dbReference type="Gene3D" id="3.30.50.10">
    <property type="entry name" value="Erythroid Transcription Factor GATA-1, subunit A"/>
    <property type="match status" value="1"/>
</dbReference>
<comment type="similarity">
    <text evidence="1">Belongs to the nuclear hormone receptor family. NR1 subfamily.</text>
</comment>
<protein>
    <submittedName>
        <fullName evidence="12">Uncharacterized protein</fullName>
    </submittedName>
</protein>
<dbReference type="GO" id="GO:0030154">
    <property type="term" value="P:cell differentiation"/>
    <property type="evidence" value="ECO:0007669"/>
    <property type="project" value="TreeGrafter"/>
</dbReference>
<keyword evidence="9" id="KW-0539">Nucleus</keyword>
<keyword evidence="3" id="KW-0863">Zinc-finger</keyword>
<dbReference type="SUPFAM" id="SSF57716">
    <property type="entry name" value="Glucocorticoid receptor-like (DNA-binding domain)"/>
    <property type="match status" value="1"/>
</dbReference>
<dbReference type="InterPro" id="IPR035500">
    <property type="entry name" value="NHR-like_dom_sf"/>
</dbReference>
<dbReference type="GO" id="GO:0004879">
    <property type="term" value="F:nuclear receptor activity"/>
    <property type="evidence" value="ECO:0007669"/>
    <property type="project" value="InterPro"/>
</dbReference>
<accession>A0A9D3Y7C3</accession>
<dbReference type="GO" id="GO:0000978">
    <property type="term" value="F:RNA polymerase II cis-regulatory region sequence-specific DNA binding"/>
    <property type="evidence" value="ECO:0007669"/>
    <property type="project" value="TreeGrafter"/>
</dbReference>
<evidence type="ECO:0000256" key="7">
    <source>
        <dbReference type="ARBA" id="ARBA00023163"/>
    </source>
</evidence>
<dbReference type="PRINTS" id="PR00398">
    <property type="entry name" value="STRDHORMONER"/>
</dbReference>
<evidence type="ECO:0000259" key="11">
    <source>
        <dbReference type="PROSITE" id="PS51843"/>
    </source>
</evidence>
<keyword evidence="4" id="KW-0862">Zinc</keyword>
<evidence type="ECO:0000256" key="9">
    <source>
        <dbReference type="ARBA" id="ARBA00023242"/>
    </source>
</evidence>
<dbReference type="InterPro" id="IPR001628">
    <property type="entry name" value="Znf_hrmn_rcpt"/>
</dbReference>
<dbReference type="InterPro" id="IPR050234">
    <property type="entry name" value="Nuclear_hormone_rcpt_NR1"/>
</dbReference>
<comment type="caution">
    <text evidence="12">The sequence shown here is derived from an EMBL/GenBank/DDBJ whole genome shotgun (WGS) entry which is preliminary data.</text>
</comment>
<dbReference type="PANTHER" id="PTHR24082:SF473">
    <property type="entry name" value="ECDYSONE-INDUCED PROTEIN 75B, ISOFORM B"/>
    <property type="match status" value="1"/>
</dbReference>
<evidence type="ECO:0000256" key="2">
    <source>
        <dbReference type="ARBA" id="ARBA00022723"/>
    </source>
</evidence>
<keyword evidence="6" id="KW-0238">DNA-binding</keyword>
<evidence type="ECO:0000256" key="5">
    <source>
        <dbReference type="ARBA" id="ARBA00023015"/>
    </source>
</evidence>
<dbReference type="PROSITE" id="PS51843">
    <property type="entry name" value="NR_LBD"/>
    <property type="match status" value="1"/>
</dbReference>
<dbReference type="Pfam" id="PF00105">
    <property type="entry name" value="zf-C4"/>
    <property type="match status" value="1"/>
</dbReference>
<organism evidence="12 13">
    <name type="scientific">Dreissena polymorpha</name>
    <name type="common">Zebra mussel</name>
    <name type="synonym">Mytilus polymorpha</name>
    <dbReference type="NCBI Taxonomy" id="45954"/>
    <lineage>
        <taxon>Eukaryota</taxon>
        <taxon>Metazoa</taxon>
        <taxon>Spiralia</taxon>
        <taxon>Lophotrochozoa</taxon>
        <taxon>Mollusca</taxon>
        <taxon>Bivalvia</taxon>
        <taxon>Autobranchia</taxon>
        <taxon>Heteroconchia</taxon>
        <taxon>Euheterodonta</taxon>
        <taxon>Imparidentia</taxon>
        <taxon>Neoheterodontei</taxon>
        <taxon>Myida</taxon>
        <taxon>Dreissenoidea</taxon>
        <taxon>Dreissenidae</taxon>
        <taxon>Dreissena</taxon>
    </lineage>
</organism>
<keyword evidence="2" id="KW-0479">Metal-binding</keyword>
<dbReference type="PRINTS" id="PR00546">
    <property type="entry name" value="THYROIDHORMR"/>
</dbReference>
<dbReference type="AlphaFoldDB" id="A0A9D3Y7C3"/>
<dbReference type="SMART" id="SM00430">
    <property type="entry name" value="HOLI"/>
    <property type="match status" value="1"/>
</dbReference>
<dbReference type="PROSITE" id="PS00031">
    <property type="entry name" value="NUCLEAR_REC_DBD_1"/>
    <property type="match status" value="1"/>
</dbReference>
<dbReference type="Proteomes" id="UP000828390">
    <property type="component" value="Unassembled WGS sequence"/>
</dbReference>
<dbReference type="GO" id="GO:0000122">
    <property type="term" value="P:negative regulation of transcription by RNA polymerase II"/>
    <property type="evidence" value="ECO:0007669"/>
    <property type="project" value="TreeGrafter"/>
</dbReference>
<dbReference type="FunFam" id="3.30.50.10:FF:000084">
    <property type="entry name" value="PPARA"/>
    <property type="match status" value="1"/>
</dbReference>
<dbReference type="GO" id="GO:0009755">
    <property type="term" value="P:hormone-mediated signaling pathway"/>
    <property type="evidence" value="ECO:0007669"/>
    <property type="project" value="TreeGrafter"/>
</dbReference>
<keyword evidence="13" id="KW-1185">Reference proteome</keyword>
<sequence length="361" mass="40909">MVIRTAFNKQTKMQTGKKEKYGSGDNEHILCKICGDKSSGFHYGVFSCEGCKGFFLRTVRQKLEYKACEKPRGCLIMRISRNRCQYCRLQKCLSVGMSHEAVRLGRCPKKDRPAKTSFLYMPGLSSLEIDRQLRTEQLVLDVHAAYRRACEDFDHYAALFSDKRIVIDDKEDCCHLYFRYLPGTVRFITAFAKEIPLFRSLSHSDQRLLIKSGLLEISTISDSPHMEVDGPALFNPRLNISVPRERLPKFGLLGMLFTDLEQVIRRLRKLRPTDVELSLLSAIVLFCTDREGMAPNVALETVETDLSLALKCQLILSHGDGTVAFAKAVEVLTELRRLATLYLDDILNSQVIIESGDGGVR</sequence>
<keyword evidence="7" id="KW-0804">Transcription</keyword>
<evidence type="ECO:0000256" key="8">
    <source>
        <dbReference type="ARBA" id="ARBA00023170"/>
    </source>
</evidence>
<dbReference type="InterPro" id="IPR013088">
    <property type="entry name" value="Znf_NHR/GATA"/>
</dbReference>
<reference evidence="12" key="2">
    <citation type="submission" date="2020-11" db="EMBL/GenBank/DDBJ databases">
        <authorList>
            <person name="McCartney M.A."/>
            <person name="Auch B."/>
            <person name="Kono T."/>
            <person name="Mallez S."/>
            <person name="Becker A."/>
            <person name="Gohl D.M."/>
            <person name="Silverstein K.A.T."/>
            <person name="Koren S."/>
            <person name="Bechman K.B."/>
            <person name="Herman A."/>
            <person name="Abrahante J.E."/>
            <person name="Garbe J."/>
        </authorList>
    </citation>
    <scope>NUCLEOTIDE SEQUENCE</scope>
    <source>
        <strain evidence="12">Duluth1</strain>
        <tissue evidence="12">Whole animal</tissue>
    </source>
</reference>
<dbReference type="SUPFAM" id="SSF48508">
    <property type="entry name" value="Nuclear receptor ligand-binding domain"/>
    <property type="match status" value="1"/>
</dbReference>
<dbReference type="GO" id="GO:0008270">
    <property type="term" value="F:zinc ion binding"/>
    <property type="evidence" value="ECO:0007669"/>
    <property type="project" value="UniProtKB-KW"/>
</dbReference>
<dbReference type="PANTHER" id="PTHR24082">
    <property type="entry name" value="NUCLEAR HORMONE RECEPTOR"/>
    <property type="match status" value="1"/>
</dbReference>
<reference evidence="12" key="1">
    <citation type="journal article" date="2019" name="bioRxiv">
        <title>The Genome of the Zebra Mussel, Dreissena polymorpha: A Resource for Invasive Species Research.</title>
        <authorList>
            <person name="McCartney M.A."/>
            <person name="Auch B."/>
            <person name="Kono T."/>
            <person name="Mallez S."/>
            <person name="Zhang Y."/>
            <person name="Obille A."/>
            <person name="Becker A."/>
            <person name="Abrahante J.E."/>
            <person name="Garbe J."/>
            <person name="Badalamenti J.P."/>
            <person name="Herman A."/>
            <person name="Mangelson H."/>
            <person name="Liachko I."/>
            <person name="Sullivan S."/>
            <person name="Sone E.D."/>
            <person name="Koren S."/>
            <person name="Silverstein K.A.T."/>
            <person name="Beckman K.B."/>
            <person name="Gohl D.M."/>
        </authorList>
    </citation>
    <scope>NUCLEOTIDE SEQUENCE</scope>
    <source>
        <strain evidence="12">Duluth1</strain>
        <tissue evidence="12">Whole animal</tissue>
    </source>
</reference>
<keyword evidence="8" id="KW-0675">Receptor</keyword>